<feature type="compositionally biased region" description="Basic and acidic residues" evidence="1">
    <location>
        <begin position="326"/>
        <end position="344"/>
    </location>
</feature>
<feature type="compositionally biased region" description="Polar residues" evidence="1">
    <location>
        <begin position="886"/>
        <end position="902"/>
    </location>
</feature>
<dbReference type="Proteomes" id="UP001301958">
    <property type="component" value="Unassembled WGS sequence"/>
</dbReference>
<feature type="compositionally biased region" description="Polar residues" evidence="1">
    <location>
        <begin position="486"/>
        <end position="498"/>
    </location>
</feature>
<feature type="compositionally biased region" description="Polar residues" evidence="1">
    <location>
        <begin position="452"/>
        <end position="475"/>
    </location>
</feature>
<feature type="region of interest" description="Disordered" evidence="1">
    <location>
        <begin position="973"/>
        <end position="1052"/>
    </location>
</feature>
<feature type="region of interest" description="Disordered" evidence="1">
    <location>
        <begin position="1"/>
        <end position="62"/>
    </location>
</feature>
<organism evidence="2 3">
    <name type="scientific">Podospora fimiseda</name>
    <dbReference type="NCBI Taxonomy" id="252190"/>
    <lineage>
        <taxon>Eukaryota</taxon>
        <taxon>Fungi</taxon>
        <taxon>Dikarya</taxon>
        <taxon>Ascomycota</taxon>
        <taxon>Pezizomycotina</taxon>
        <taxon>Sordariomycetes</taxon>
        <taxon>Sordariomycetidae</taxon>
        <taxon>Sordariales</taxon>
        <taxon>Podosporaceae</taxon>
        <taxon>Podospora</taxon>
    </lineage>
</organism>
<evidence type="ECO:0000313" key="3">
    <source>
        <dbReference type="Proteomes" id="UP001301958"/>
    </source>
</evidence>
<keyword evidence="3" id="KW-1185">Reference proteome</keyword>
<feature type="region of interest" description="Disordered" evidence="1">
    <location>
        <begin position="76"/>
        <end position="129"/>
    </location>
</feature>
<feature type="compositionally biased region" description="Polar residues" evidence="1">
    <location>
        <begin position="859"/>
        <end position="869"/>
    </location>
</feature>
<gene>
    <name evidence="2" type="ORF">QBC38DRAFT_128073</name>
</gene>
<feature type="compositionally biased region" description="Pro residues" evidence="1">
    <location>
        <begin position="508"/>
        <end position="517"/>
    </location>
</feature>
<feature type="compositionally biased region" description="Polar residues" evidence="1">
    <location>
        <begin position="520"/>
        <end position="549"/>
    </location>
</feature>
<comment type="caution">
    <text evidence="2">The sequence shown here is derived from an EMBL/GenBank/DDBJ whole genome shotgun (WGS) entry which is preliminary data.</text>
</comment>
<feature type="compositionally biased region" description="Basic residues" evidence="1">
    <location>
        <begin position="1032"/>
        <end position="1041"/>
    </location>
</feature>
<reference evidence="2" key="1">
    <citation type="journal article" date="2023" name="Mol. Phylogenet. Evol.">
        <title>Genome-scale phylogeny and comparative genomics of the fungal order Sordariales.</title>
        <authorList>
            <person name="Hensen N."/>
            <person name="Bonometti L."/>
            <person name="Westerberg I."/>
            <person name="Brannstrom I.O."/>
            <person name="Guillou S."/>
            <person name="Cros-Aarteil S."/>
            <person name="Calhoun S."/>
            <person name="Haridas S."/>
            <person name="Kuo A."/>
            <person name="Mondo S."/>
            <person name="Pangilinan J."/>
            <person name="Riley R."/>
            <person name="LaButti K."/>
            <person name="Andreopoulos B."/>
            <person name="Lipzen A."/>
            <person name="Chen C."/>
            <person name="Yan M."/>
            <person name="Daum C."/>
            <person name="Ng V."/>
            <person name="Clum A."/>
            <person name="Steindorff A."/>
            <person name="Ohm R.A."/>
            <person name="Martin F."/>
            <person name="Silar P."/>
            <person name="Natvig D.O."/>
            <person name="Lalanne C."/>
            <person name="Gautier V."/>
            <person name="Ament-Velasquez S.L."/>
            <person name="Kruys A."/>
            <person name="Hutchinson M.I."/>
            <person name="Powell A.J."/>
            <person name="Barry K."/>
            <person name="Miller A.N."/>
            <person name="Grigoriev I.V."/>
            <person name="Debuchy R."/>
            <person name="Gladieux P."/>
            <person name="Hiltunen Thoren M."/>
            <person name="Johannesson H."/>
        </authorList>
    </citation>
    <scope>NUCLEOTIDE SEQUENCE</scope>
    <source>
        <strain evidence="2">CBS 990.96</strain>
    </source>
</reference>
<sequence length="1069" mass="117484">MGNAQSSETTRRPSQKLSKPKTNNHATAGLLSPSGSSKNVKRLSNAPLPNPPPMSPSAASTLTTSSIVEFSETIETRARRSESIHSITGLNQETKRRSLFRSRTSQGGPDSGRRDRNANSGPTIVDRMSRTSSLTYESAIAYYGPPDLEEWETQPRTRTSWNYNLTSYEAKRLLNLAEEPHFEHGTVISENRMTVVSENTRKSSNPADHPSAPITRANSDVSLYAPVRRRSIIQTPGVATRSNSMRHTNPPRFNPRYSHPPTPSLSRQQSFDSYRSGIVSMPPRYHDRESVPRVSTPCEDEYQSIGAFKLGSLRITNGAASPVSPEVEKRRGSGEENKKEGDYFERDKAAATAAPPRAPAHDHNATTVVSQQLARIVSDPNPEPEYLSVVNFSPLTIEVSQLLSPQLQTTSKHSALEDDLFEDDVQQEYSSLEVLDVRLDTNAKSPHVLSEAKSNSGLSRTDSGFISAGSPSPQSVHKPLTKADSGYSSNVSLRSFQSKVRDERPQKENPPPVPPKDVPSSTKAAVQKTRSITNLSKESNVMRASNSKTRLAPAPIKTFASRDKGLISPGNLHTPASEQSSKPASTHSIAVKSPRPNRLQRLLSTARRSGPAPLELHATHTVGKSGIPSIPQEVENKLNERTGLYPTTSKRLALKPRASLDTLKTIFSVGSMEITHDAPSTSGPAKETRWRQTLHIAQAASQIIPRKSIARKPVPIREQHTKSTRLVSVVAESAREGTHIATLDALVGGRSGAQSPLPEPRRSLQMDLRLPLSGDIPLDLPSPLLPSPLAKAMSLTAKTTPPPVSMATRKQMAIRVPPPLRPKSSTSSLRRQASRESIHSYPAAQQPLPRNSSRESIHSYPSYQPSDGLSSPPPTMDPRRLASFRKVQNPQPQAYQSHNGEVQTDHGLSRQSSYVSLNGIPSRSSFSSDRGLEGYGIQRPSSAQPWMMQSYGAAPLSHRPSYEDYSYERNQSLRGYPPSMSNGYTAGPSRPRHEQWNNPHRPPSAASTWSRSQFDAAAGQWYQPNPYPPHVSRSHYRKRSMSTHNGPKPPYRVLHSYNSPAYRNAPIWG</sequence>
<feature type="compositionally biased region" description="Polar residues" evidence="1">
    <location>
        <begin position="574"/>
        <end position="588"/>
    </location>
</feature>
<feature type="region of interest" description="Disordered" evidence="1">
    <location>
        <begin position="237"/>
        <end position="269"/>
    </location>
</feature>
<accession>A0AAN7BT33</accession>
<dbReference type="AlphaFoldDB" id="A0AAN7BT33"/>
<evidence type="ECO:0000313" key="2">
    <source>
        <dbReference type="EMBL" id="KAK4229034.1"/>
    </source>
</evidence>
<evidence type="ECO:0008006" key="4">
    <source>
        <dbReference type="Google" id="ProtNLM"/>
    </source>
</evidence>
<reference evidence="2" key="2">
    <citation type="submission" date="2023-05" db="EMBL/GenBank/DDBJ databases">
        <authorList>
            <consortium name="Lawrence Berkeley National Laboratory"/>
            <person name="Steindorff A."/>
            <person name="Hensen N."/>
            <person name="Bonometti L."/>
            <person name="Westerberg I."/>
            <person name="Brannstrom I.O."/>
            <person name="Guillou S."/>
            <person name="Cros-Aarteil S."/>
            <person name="Calhoun S."/>
            <person name="Haridas S."/>
            <person name="Kuo A."/>
            <person name="Mondo S."/>
            <person name="Pangilinan J."/>
            <person name="Riley R."/>
            <person name="Labutti K."/>
            <person name="Andreopoulos B."/>
            <person name="Lipzen A."/>
            <person name="Chen C."/>
            <person name="Yanf M."/>
            <person name="Daum C."/>
            <person name="Ng V."/>
            <person name="Clum A."/>
            <person name="Ohm R."/>
            <person name="Martin F."/>
            <person name="Silar P."/>
            <person name="Natvig D."/>
            <person name="Lalanne C."/>
            <person name="Gautier V."/>
            <person name="Ament-Velasquez S.L."/>
            <person name="Kruys A."/>
            <person name="Hutchinson M.I."/>
            <person name="Powell A.J."/>
            <person name="Barry K."/>
            <person name="Miller A.N."/>
            <person name="Grigoriev I.V."/>
            <person name="Debuchy R."/>
            <person name="Gladieux P."/>
            <person name="Thoren M.H."/>
            <person name="Johannesson H."/>
        </authorList>
    </citation>
    <scope>NUCLEOTIDE SEQUENCE</scope>
    <source>
        <strain evidence="2">CBS 990.96</strain>
    </source>
</reference>
<protein>
    <recommendedName>
        <fullName evidence="4">Proteophosphoglycan ppg4</fullName>
    </recommendedName>
</protein>
<feature type="region of interest" description="Disordered" evidence="1">
    <location>
        <begin position="318"/>
        <end position="344"/>
    </location>
</feature>
<feature type="region of interest" description="Disordered" evidence="1">
    <location>
        <begin position="447"/>
        <end position="598"/>
    </location>
</feature>
<evidence type="ECO:0000256" key="1">
    <source>
        <dbReference type="SAM" id="MobiDB-lite"/>
    </source>
</evidence>
<name>A0AAN7BT33_9PEZI</name>
<proteinExistence type="predicted"/>
<feature type="compositionally biased region" description="Polar residues" evidence="1">
    <location>
        <begin position="973"/>
        <end position="984"/>
    </location>
</feature>
<feature type="region of interest" description="Disordered" evidence="1">
    <location>
        <begin position="798"/>
        <end position="910"/>
    </location>
</feature>
<feature type="compositionally biased region" description="Polar residues" evidence="1">
    <location>
        <begin position="15"/>
        <end position="26"/>
    </location>
</feature>
<dbReference type="EMBL" id="MU865312">
    <property type="protein sequence ID" value="KAK4229034.1"/>
    <property type="molecule type" value="Genomic_DNA"/>
</dbReference>